<keyword evidence="5" id="KW-0560">Oxidoreductase</keyword>
<dbReference type="InterPro" id="IPR050476">
    <property type="entry name" value="Insect_CytP450_Detox"/>
</dbReference>
<dbReference type="InterPro" id="IPR001128">
    <property type="entry name" value="Cyt_P450"/>
</dbReference>
<evidence type="ECO:0000256" key="3">
    <source>
        <dbReference type="ARBA" id="ARBA00022617"/>
    </source>
</evidence>
<organism evidence="8 9">
    <name type="scientific">Romanomermis culicivorax</name>
    <name type="common">Nematode worm</name>
    <dbReference type="NCBI Taxonomy" id="13658"/>
    <lineage>
        <taxon>Eukaryota</taxon>
        <taxon>Metazoa</taxon>
        <taxon>Ecdysozoa</taxon>
        <taxon>Nematoda</taxon>
        <taxon>Enoplea</taxon>
        <taxon>Dorylaimia</taxon>
        <taxon>Mermithida</taxon>
        <taxon>Mermithoidea</taxon>
        <taxon>Mermithidae</taxon>
        <taxon>Romanomermis</taxon>
    </lineage>
</organism>
<dbReference type="Gene3D" id="1.10.630.10">
    <property type="entry name" value="Cytochrome P450"/>
    <property type="match status" value="2"/>
</dbReference>
<evidence type="ECO:0000313" key="8">
    <source>
        <dbReference type="Proteomes" id="UP000887565"/>
    </source>
</evidence>
<evidence type="ECO:0000256" key="4">
    <source>
        <dbReference type="ARBA" id="ARBA00022723"/>
    </source>
</evidence>
<dbReference type="WBParaSite" id="nRc.2.0.1.t27726-RA">
    <property type="protein sequence ID" value="nRc.2.0.1.t27726-RA"/>
    <property type="gene ID" value="nRc.2.0.1.g27726"/>
</dbReference>
<dbReference type="GO" id="GO:0004497">
    <property type="term" value="F:monooxygenase activity"/>
    <property type="evidence" value="ECO:0007669"/>
    <property type="project" value="UniProtKB-KW"/>
</dbReference>
<evidence type="ECO:0000256" key="1">
    <source>
        <dbReference type="ARBA" id="ARBA00001971"/>
    </source>
</evidence>
<keyword evidence="6" id="KW-0408">Iron</keyword>
<dbReference type="GO" id="GO:0005506">
    <property type="term" value="F:iron ion binding"/>
    <property type="evidence" value="ECO:0007669"/>
    <property type="project" value="InterPro"/>
</dbReference>
<evidence type="ECO:0000256" key="6">
    <source>
        <dbReference type="ARBA" id="ARBA00023004"/>
    </source>
</evidence>
<evidence type="ECO:0000256" key="2">
    <source>
        <dbReference type="ARBA" id="ARBA00010617"/>
    </source>
</evidence>
<evidence type="ECO:0000256" key="7">
    <source>
        <dbReference type="ARBA" id="ARBA00023033"/>
    </source>
</evidence>
<dbReference type="Pfam" id="PF00067">
    <property type="entry name" value="p450"/>
    <property type="match status" value="2"/>
</dbReference>
<keyword evidence="4" id="KW-0479">Metal-binding</keyword>
<keyword evidence="7" id="KW-0503">Monooxygenase</keyword>
<dbReference type="GO" id="GO:0020037">
    <property type="term" value="F:heme binding"/>
    <property type="evidence" value="ECO:0007669"/>
    <property type="project" value="InterPro"/>
</dbReference>
<keyword evidence="8" id="KW-1185">Reference proteome</keyword>
<accession>A0A915JP60</accession>
<dbReference type="PANTHER" id="PTHR24292">
    <property type="entry name" value="CYTOCHROME P450"/>
    <property type="match status" value="1"/>
</dbReference>
<dbReference type="GO" id="GO:0016705">
    <property type="term" value="F:oxidoreductase activity, acting on paired donors, with incorporation or reduction of molecular oxygen"/>
    <property type="evidence" value="ECO:0007669"/>
    <property type="project" value="InterPro"/>
</dbReference>
<evidence type="ECO:0000256" key="5">
    <source>
        <dbReference type="ARBA" id="ARBA00023002"/>
    </source>
</evidence>
<dbReference type="Proteomes" id="UP000887565">
    <property type="component" value="Unplaced"/>
</dbReference>
<name>A0A915JP60_ROMCU</name>
<dbReference type="InterPro" id="IPR036396">
    <property type="entry name" value="Cyt_P450_sf"/>
</dbReference>
<proteinExistence type="inferred from homology"/>
<protein>
    <submittedName>
        <fullName evidence="9">Cytochrome P450</fullName>
    </submittedName>
</protein>
<evidence type="ECO:0000313" key="9">
    <source>
        <dbReference type="WBParaSite" id="nRc.2.0.1.t27726-RA"/>
    </source>
</evidence>
<dbReference type="AlphaFoldDB" id="A0A915JP60"/>
<sequence length="175" mass="19977">MTCFFFVVQQFALAEPEPSCHSLVFLEDQKWKELRRAITPTFTASKMKQMSNIINQKIDSLIDRLAVQAQNLESFDIYENFQALTLDVIGQCAFGMQNDRSVDMLHLLLEQQVISSEKKMEWELTDGIIVGNAYTFLLAGYDTTSTALAFTAWLLAKYPEVQKELQDEMDENDAG</sequence>
<comment type="similarity">
    <text evidence="2">Belongs to the cytochrome P450 family.</text>
</comment>
<dbReference type="PANTHER" id="PTHR24292:SF102">
    <property type="entry name" value="CYTOCHROME P450 FAMILY-RELATED"/>
    <property type="match status" value="1"/>
</dbReference>
<reference evidence="9" key="1">
    <citation type="submission" date="2022-11" db="UniProtKB">
        <authorList>
            <consortium name="WormBaseParasite"/>
        </authorList>
    </citation>
    <scope>IDENTIFICATION</scope>
</reference>
<keyword evidence="3" id="KW-0349">Heme</keyword>
<comment type="cofactor">
    <cofactor evidence="1">
        <name>heme</name>
        <dbReference type="ChEBI" id="CHEBI:30413"/>
    </cofactor>
</comment>
<dbReference type="InterPro" id="IPR002402">
    <property type="entry name" value="Cyt_P450_E_grp-II"/>
</dbReference>
<dbReference type="SUPFAM" id="SSF48264">
    <property type="entry name" value="Cytochrome P450"/>
    <property type="match status" value="1"/>
</dbReference>
<dbReference type="PRINTS" id="PR00464">
    <property type="entry name" value="EP450II"/>
</dbReference>